<comment type="subcellular location">
    <subcellularLocation>
        <location evidence="1 7">Cell outer membrane</location>
        <topology evidence="1 7">Multi-pass membrane protein</topology>
    </subcellularLocation>
</comment>
<evidence type="ECO:0000256" key="7">
    <source>
        <dbReference type="PROSITE-ProRule" id="PRU01360"/>
    </source>
</evidence>
<dbReference type="Pfam" id="PF07715">
    <property type="entry name" value="Plug"/>
    <property type="match status" value="1"/>
</dbReference>
<dbReference type="InterPro" id="IPR037066">
    <property type="entry name" value="Plug_dom_sf"/>
</dbReference>
<dbReference type="SUPFAM" id="SSF56935">
    <property type="entry name" value="Porins"/>
    <property type="match status" value="1"/>
</dbReference>
<dbReference type="SUPFAM" id="SSF49464">
    <property type="entry name" value="Carboxypeptidase regulatory domain-like"/>
    <property type="match status" value="1"/>
</dbReference>
<keyword evidence="3 7" id="KW-1134">Transmembrane beta strand</keyword>
<keyword evidence="5 7" id="KW-0472">Membrane</keyword>
<feature type="chain" id="PRO_5046192815" evidence="8">
    <location>
        <begin position="24"/>
        <end position="1093"/>
    </location>
</feature>
<evidence type="ECO:0000256" key="3">
    <source>
        <dbReference type="ARBA" id="ARBA00022452"/>
    </source>
</evidence>
<dbReference type="Proteomes" id="UP001141933">
    <property type="component" value="Unassembled WGS sequence"/>
</dbReference>
<dbReference type="Pfam" id="PF07660">
    <property type="entry name" value="STN"/>
    <property type="match status" value="1"/>
</dbReference>
<dbReference type="RefSeq" id="WP_269878321.1">
    <property type="nucleotide sequence ID" value="NZ_JAPZVM010000008.1"/>
</dbReference>
<name>A0ABT4PIY5_9BACT</name>
<evidence type="ECO:0000256" key="4">
    <source>
        <dbReference type="ARBA" id="ARBA00022692"/>
    </source>
</evidence>
<evidence type="ECO:0000256" key="6">
    <source>
        <dbReference type="ARBA" id="ARBA00023237"/>
    </source>
</evidence>
<reference evidence="10" key="1">
    <citation type="submission" date="2022-12" db="EMBL/GenBank/DDBJ databases">
        <title>Phocaeicola acetigenes sp. nov., isolated feces from a healthy human.</title>
        <authorList>
            <person name="Do H."/>
            <person name="Ha Y.B."/>
            <person name="Kim J.-S."/>
            <person name="Suh M.K."/>
            <person name="Kim H.S."/>
            <person name="Lee J.-S."/>
        </authorList>
    </citation>
    <scope>NUCLEOTIDE SEQUENCE</scope>
    <source>
        <strain evidence="10">KGMB11183</strain>
    </source>
</reference>
<dbReference type="InterPro" id="IPR039426">
    <property type="entry name" value="TonB-dep_rcpt-like"/>
</dbReference>
<comment type="similarity">
    <text evidence="7">Belongs to the TonB-dependent receptor family.</text>
</comment>
<dbReference type="Pfam" id="PF13715">
    <property type="entry name" value="CarbopepD_reg_2"/>
    <property type="match status" value="1"/>
</dbReference>
<evidence type="ECO:0000313" key="10">
    <source>
        <dbReference type="EMBL" id="MCZ8373021.1"/>
    </source>
</evidence>
<keyword evidence="4 7" id="KW-0812">Transmembrane</keyword>
<feature type="domain" description="Secretin/TonB short N-terminal" evidence="9">
    <location>
        <begin position="48"/>
        <end position="100"/>
    </location>
</feature>
<evidence type="ECO:0000256" key="8">
    <source>
        <dbReference type="SAM" id="SignalP"/>
    </source>
</evidence>
<dbReference type="EMBL" id="JAPZVM010000008">
    <property type="protein sequence ID" value="MCZ8373021.1"/>
    <property type="molecule type" value="Genomic_DNA"/>
</dbReference>
<dbReference type="NCBIfam" id="TIGR04057">
    <property type="entry name" value="SusC_RagA_signa"/>
    <property type="match status" value="1"/>
</dbReference>
<comment type="caution">
    <text evidence="10">The sequence shown here is derived from an EMBL/GenBank/DDBJ whole genome shotgun (WGS) entry which is preliminary data.</text>
</comment>
<keyword evidence="10" id="KW-0675">Receptor</keyword>
<dbReference type="Gene3D" id="2.60.40.1120">
    <property type="entry name" value="Carboxypeptidase-like, regulatory domain"/>
    <property type="match status" value="1"/>
</dbReference>
<feature type="signal peptide" evidence="8">
    <location>
        <begin position="1"/>
        <end position="23"/>
    </location>
</feature>
<dbReference type="InterPro" id="IPR023996">
    <property type="entry name" value="TonB-dep_OMP_SusC/RagA"/>
</dbReference>
<keyword evidence="11" id="KW-1185">Reference proteome</keyword>
<sequence>MRSISKAMLIASTAFCFHLSAFSQDISLKVNDVTVKEAMEQLKKTSGYSFVFSSNDVDTKQRISISADNATLDEVVKQILSGQQGVGYEIQGKKIIIKKIQSVQKRTGKRTKVTGKVVDAKGEPVIGATIREDGTSNGTITDFDGNFSLDVFANSLLEVSYVGYKSQQLRADANGILNVTLKEDTEVLDEVVVTALGIKRKSKALGYNLTEVKSDEITAVKDANFVKSLAGKVAGLQINSSAAGVGGSTKVVLRGAKSITKDNNVLYVIDGVPLFNTNSGSVQGMFDRPGGESISDINPEDIESMSVLNGPSAAALYGSNAANGAILITTKKGAAGKAKITFTHATDFMKPFVTPKFQNTYGNLPGEYTSWGAKLDQPSDYDPLDFFRTGYNVSNSFTLSTGTEKNQTFLSLGTNNAEGIMPGNTYNRYNFTIRNTSKLFNDKITLDLGASYVKQNDKNMGTQGQYFNPLIPLYLFPRGEDFDKIRTYERYDETRNIYTQYWPYGDGGTSMQNPYWIINRNLFLGDKDRYMFNAGVTWNVVDWFNLSARARLDNDIKVSESKYYAGTSGKFAQEKGYFSHAETTNMQAYADVMGNVNKSFGDFDLTAHVGASLSHLKHSEMGYYGHLKQIPNFFAVKNVDLNASASGVSHQRYTDVTQSIFASADLGYKSMAYLSVTARNDWASALANTEQLSFFYPSVGGSVILSEIFKMPKWITFLKLRGSYSDVGSAIPRFLSIPTYPYDNQGILGTITQYPVGKLYPEKTRSYELGVNFRTFENRLNLDVTYYKSNTYNQTFTAPISASTGYSSIIVQTGNVRNWGIEASLSYSDTFGKDFSWDSQLTFSMNRNKIVSLVDGFNDPITGLPLNMPEMEFSKAGTYLMKLVPGGSIGDIYATSFLRTDNQGDIWVDPGSNTLGTPVDETIKVGNSNPDYNLGFRNSFSWKGINLSFLLSARIGGEVVSATQAALDNYGVSEASAIARDNGGVQVNNGKLDAQYFYQFIGGGETGMISQYVYSATNVRLQELTLGYTLPREWFKNKLGLTVSFIGRNLWMIYNKAPFDPELTSSTGTYYQGFDYFMQPSTRNLGFSVKFDY</sequence>
<organism evidence="10 11">
    <name type="scientific">Phocaeicola acetigenes</name>
    <dbReference type="NCBI Taxonomy" id="3016083"/>
    <lineage>
        <taxon>Bacteria</taxon>
        <taxon>Pseudomonadati</taxon>
        <taxon>Bacteroidota</taxon>
        <taxon>Bacteroidia</taxon>
        <taxon>Bacteroidales</taxon>
        <taxon>Bacteroidaceae</taxon>
        <taxon>Phocaeicola</taxon>
    </lineage>
</organism>
<evidence type="ECO:0000256" key="2">
    <source>
        <dbReference type="ARBA" id="ARBA00022448"/>
    </source>
</evidence>
<dbReference type="Gene3D" id="3.55.50.30">
    <property type="match status" value="1"/>
</dbReference>
<proteinExistence type="inferred from homology"/>
<dbReference type="InterPro" id="IPR008969">
    <property type="entry name" value="CarboxyPept-like_regulatory"/>
</dbReference>
<accession>A0ABT4PIY5</accession>
<keyword evidence="2 7" id="KW-0813">Transport</keyword>
<dbReference type="PROSITE" id="PS52016">
    <property type="entry name" value="TONB_DEPENDENT_REC_3"/>
    <property type="match status" value="1"/>
</dbReference>
<gene>
    <name evidence="10" type="ORF">O6P32_09935</name>
</gene>
<dbReference type="InterPro" id="IPR036942">
    <property type="entry name" value="Beta-barrel_TonB_sf"/>
</dbReference>
<evidence type="ECO:0000256" key="5">
    <source>
        <dbReference type="ARBA" id="ARBA00023136"/>
    </source>
</evidence>
<dbReference type="InterPro" id="IPR023997">
    <property type="entry name" value="TonB-dep_OMP_SusC/RagA_CS"/>
</dbReference>
<dbReference type="Gene3D" id="2.170.130.10">
    <property type="entry name" value="TonB-dependent receptor, plug domain"/>
    <property type="match status" value="1"/>
</dbReference>
<dbReference type="NCBIfam" id="TIGR04056">
    <property type="entry name" value="OMP_RagA_SusC"/>
    <property type="match status" value="1"/>
</dbReference>
<dbReference type="InterPro" id="IPR012910">
    <property type="entry name" value="Plug_dom"/>
</dbReference>
<keyword evidence="6 7" id="KW-0998">Cell outer membrane</keyword>
<dbReference type="InterPro" id="IPR011662">
    <property type="entry name" value="Secretin/TonB_short_N"/>
</dbReference>
<protein>
    <submittedName>
        <fullName evidence="10">TonB-dependent receptor</fullName>
    </submittedName>
</protein>
<evidence type="ECO:0000256" key="1">
    <source>
        <dbReference type="ARBA" id="ARBA00004571"/>
    </source>
</evidence>
<evidence type="ECO:0000259" key="9">
    <source>
        <dbReference type="SMART" id="SM00965"/>
    </source>
</evidence>
<dbReference type="SMART" id="SM00965">
    <property type="entry name" value="STN"/>
    <property type="match status" value="1"/>
</dbReference>
<dbReference type="Gene3D" id="2.40.170.20">
    <property type="entry name" value="TonB-dependent receptor, beta-barrel domain"/>
    <property type="match status" value="1"/>
</dbReference>
<evidence type="ECO:0000313" key="11">
    <source>
        <dbReference type="Proteomes" id="UP001141933"/>
    </source>
</evidence>
<keyword evidence="8" id="KW-0732">Signal</keyword>